<dbReference type="STRING" id="4540.A0A3L6RUJ1"/>
<keyword evidence="2" id="KW-1185">Reference proteome</keyword>
<organism evidence="1 2">
    <name type="scientific">Panicum miliaceum</name>
    <name type="common">Proso millet</name>
    <name type="synonym">Broomcorn millet</name>
    <dbReference type="NCBI Taxonomy" id="4540"/>
    <lineage>
        <taxon>Eukaryota</taxon>
        <taxon>Viridiplantae</taxon>
        <taxon>Streptophyta</taxon>
        <taxon>Embryophyta</taxon>
        <taxon>Tracheophyta</taxon>
        <taxon>Spermatophyta</taxon>
        <taxon>Magnoliopsida</taxon>
        <taxon>Liliopsida</taxon>
        <taxon>Poales</taxon>
        <taxon>Poaceae</taxon>
        <taxon>PACMAD clade</taxon>
        <taxon>Panicoideae</taxon>
        <taxon>Panicodae</taxon>
        <taxon>Paniceae</taxon>
        <taxon>Panicinae</taxon>
        <taxon>Panicum</taxon>
        <taxon>Panicum sect. Panicum</taxon>
    </lineage>
</organism>
<dbReference type="Proteomes" id="UP000275267">
    <property type="component" value="Unassembled WGS sequence"/>
</dbReference>
<dbReference type="AlphaFoldDB" id="A0A3L6RUJ1"/>
<gene>
    <name evidence="1" type="ORF">C2845_PM11G10520</name>
</gene>
<evidence type="ECO:0008006" key="3">
    <source>
        <dbReference type="Google" id="ProtNLM"/>
    </source>
</evidence>
<sequence>MVHPPARPHLRVSDLLFAVAHAVRHPDPLLLAWLAKFRNDVDKARVSIIGLSGSVVKRVAGLDGHELLCTRLNLAYLATDWNRCSFLDPATGAVHVLPGRPAEEHANCVNWKSDPYTFFALGRVTSAGEHKVLRMFNELGFHNGGQQIFEVSPSMAVPAMHGGEEGKGSGIFIDDCSGVVVDGVVYFLTRRVADLSCRSTLEERSGVEVSEVR</sequence>
<comment type="caution">
    <text evidence="1">The sequence shown here is derived from an EMBL/GenBank/DDBJ whole genome shotgun (WGS) entry which is preliminary data.</text>
</comment>
<dbReference type="EMBL" id="PQIB02000007">
    <property type="protein sequence ID" value="RLN09100.1"/>
    <property type="molecule type" value="Genomic_DNA"/>
</dbReference>
<dbReference type="OrthoDB" id="689042at2759"/>
<evidence type="ECO:0000313" key="1">
    <source>
        <dbReference type="EMBL" id="RLN09100.1"/>
    </source>
</evidence>
<reference evidence="2" key="1">
    <citation type="journal article" date="2019" name="Nat. Commun.">
        <title>The genome of broomcorn millet.</title>
        <authorList>
            <person name="Zou C."/>
            <person name="Miki D."/>
            <person name="Li D."/>
            <person name="Tang Q."/>
            <person name="Xiao L."/>
            <person name="Rajput S."/>
            <person name="Deng P."/>
            <person name="Jia W."/>
            <person name="Huang R."/>
            <person name="Zhang M."/>
            <person name="Sun Y."/>
            <person name="Hu J."/>
            <person name="Fu X."/>
            <person name="Schnable P.S."/>
            <person name="Li F."/>
            <person name="Zhang H."/>
            <person name="Feng B."/>
            <person name="Zhu X."/>
            <person name="Liu R."/>
            <person name="Schnable J.C."/>
            <person name="Zhu J.-K."/>
            <person name="Zhang H."/>
        </authorList>
    </citation>
    <scope>NUCLEOTIDE SEQUENCE [LARGE SCALE GENOMIC DNA]</scope>
</reference>
<evidence type="ECO:0000313" key="2">
    <source>
        <dbReference type="Proteomes" id="UP000275267"/>
    </source>
</evidence>
<name>A0A3L6RUJ1_PANMI</name>
<accession>A0A3L6RUJ1</accession>
<protein>
    <recommendedName>
        <fullName evidence="3">DUF295 domain-containing protein</fullName>
    </recommendedName>
</protein>
<proteinExistence type="predicted"/>